<gene>
    <name evidence="1" type="ORF">A163_00535</name>
</gene>
<sequence>MKKTTLALAIMSTSILVGCNDNNDGGLPSSGAPAEKITSDYNFIDEPVKGLYYKSASQSGCTNEGGTFSIVAGESVDFYIGRCDSNNEPTLTDNDVKIGTVSAPSTYTTPYDLMVANNSEKANPVTIATLLKSLTSDAGTDKLDLSGLHLNENGEDVRTELQALINTPSTDATTVLNTALFTKLTTANASKAQPLKNTNFMDKAVVEAELKTTLSNMGGSNKFASSDFAGKTATTENGTVYIFGSDNGPDGSFSSKGKLTLSDGSETFWGILNRDFGKNGAVGDLYLGSSSATIRLLDKRSSSLLVTVNNGSPKKWEIK</sequence>
<comment type="caution">
    <text evidence="1">The sequence shown here is derived from an EMBL/GenBank/DDBJ whole genome shotgun (WGS) entry which is preliminary data.</text>
</comment>
<reference evidence="1 2" key="1">
    <citation type="journal article" date="2012" name="Science">
        <title>Ecological populations of bacteria act as socially cohesive units of antibiotic production and resistance.</title>
        <authorList>
            <person name="Cordero O.X."/>
            <person name="Wildschutte H."/>
            <person name="Kirkup B."/>
            <person name="Proehl S."/>
            <person name="Ngo L."/>
            <person name="Hussain F."/>
            <person name="Le Roux F."/>
            <person name="Mincer T."/>
            <person name="Polz M.F."/>
        </authorList>
    </citation>
    <scope>NUCLEOTIDE SEQUENCE [LARGE SCALE GENOMIC DNA]</scope>
    <source>
        <strain evidence="1 2">1F-267</strain>
    </source>
</reference>
<organism evidence="1 2">
    <name type="scientific">Vibrio tasmaniensis 1F-267</name>
    <dbReference type="NCBI Taxonomy" id="1191324"/>
    <lineage>
        <taxon>Bacteria</taxon>
        <taxon>Pseudomonadati</taxon>
        <taxon>Pseudomonadota</taxon>
        <taxon>Gammaproteobacteria</taxon>
        <taxon>Vibrionales</taxon>
        <taxon>Vibrionaceae</taxon>
        <taxon>Vibrio</taxon>
    </lineage>
</organism>
<name>A0ABX3B5E3_9VIBR</name>
<protein>
    <submittedName>
        <fullName evidence="1">Uncharacterized protein</fullName>
    </submittedName>
</protein>
<evidence type="ECO:0000313" key="1">
    <source>
        <dbReference type="EMBL" id="OEF48010.1"/>
    </source>
</evidence>
<proteinExistence type="predicted"/>
<dbReference type="RefSeq" id="WP_017102220.1">
    <property type="nucleotide sequence ID" value="NZ_AJZO02000187.1"/>
</dbReference>
<dbReference type="Proteomes" id="UP000094638">
    <property type="component" value="Unassembled WGS sequence"/>
</dbReference>
<evidence type="ECO:0000313" key="2">
    <source>
        <dbReference type="Proteomes" id="UP000094638"/>
    </source>
</evidence>
<keyword evidence="2" id="KW-1185">Reference proteome</keyword>
<accession>A0ABX3B5E3</accession>
<dbReference type="PROSITE" id="PS51257">
    <property type="entry name" value="PROKAR_LIPOPROTEIN"/>
    <property type="match status" value="1"/>
</dbReference>
<dbReference type="EMBL" id="AJZO02000187">
    <property type="protein sequence ID" value="OEF48010.1"/>
    <property type="molecule type" value="Genomic_DNA"/>
</dbReference>